<name>A0A1B7LEX7_9FIRM</name>
<evidence type="ECO:0000256" key="6">
    <source>
        <dbReference type="ARBA" id="ARBA00022618"/>
    </source>
</evidence>
<dbReference type="Gene3D" id="3.40.1190.10">
    <property type="entry name" value="Mur-like, catalytic domain"/>
    <property type="match status" value="1"/>
</dbReference>
<dbReference type="InterPro" id="IPR013221">
    <property type="entry name" value="Mur_ligase_cen"/>
</dbReference>
<evidence type="ECO:0000313" key="19">
    <source>
        <dbReference type="Proteomes" id="UP000078532"/>
    </source>
</evidence>
<evidence type="ECO:0000259" key="16">
    <source>
        <dbReference type="Pfam" id="PF02875"/>
    </source>
</evidence>
<dbReference type="GO" id="GO:0005737">
    <property type="term" value="C:cytoplasm"/>
    <property type="evidence" value="ECO:0007669"/>
    <property type="project" value="UniProtKB-SubCell"/>
</dbReference>
<evidence type="ECO:0000256" key="2">
    <source>
        <dbReference type="ARBA" id="ARBA00004752"/>
    </source>
</evidence>
<evidence type="ECO:0000256" key="5">
    <source>
        <dbReference type="ARBA" id="ARBA00022598"/>
    </source>
</evidence>
<dbReference type="Pfam" id="PF08245">
    <property type="entry name" value="Mur_ligase_M"/>
    <property type="match status" value="1"/>
</dbReference>
<dbReference type="STRING" id="1838280.A6M21_10460"/>
<organism evidence="18 19">
    <name type="scientific">Desulfotomaculum copahuensis</name>
    <dbReference type="NCBI Taxonomy" id="1838280"/>
    <lineage>
        <taxon>Bacteria</taxon>
        <taxon>Bacillati</taxon>
        <taxon>Bacillota</taxon>
        <taxon>Clostridia</taxon>
        <taxon>Eubacteriales</taxon>
        <taxon>Desulfotomaculaceae</taxon>
        <taxon>Desulfotomaculum</taxon>
    </lineage>
</organism>
<dbReference type="InterPro" id="IPR036565">
    <property type="entry name" value="Mur-like_cat_sf"/>
</dbReference>
<dbReference type="RefSeq" id="WP_066668318.1">
    <property type="nucleotide sequence ID" value="NZ_LYVF01000158.1"/>
</dbReference>
<feature type="binding site" evidence="14">
    <location>
        <begin position="112"/>
        <end position="118"/>
    </location>
    <ligand>
        <name>ATP</name>
        <dbReference type="ChEBI" id="CHEBI:30616"/>
    </ligand>
</feature>
<keyword evidence="11 14" id="KW-0131">Cell cycle</keyword>
<dbReference type="InterPro" id="IPR000713">
    <property type="entry name" value="Mur_ligase_N"/>
</dbReference>
<dbReference type="EMBL" id="LYVF01000158">
    <property type="protein sequence ID" value="OAT81808.1"/>
    <property type="molecule type" value="Genomic_DNA"/>
</dbReference>
<dbReference type="Pfam" id="PF02875">
    <property type="entry name" value="Mur_ligase_C"/>
    <property type="match status" value="1"/>
</dbReference>
<evidence type="ECO:0000259" key="17">
    <source>
        <dbReference type="Pfam" id="PF08245"/>
    </source>
</evidence>
<dbReference type="SUPFAM" id="SSF53244">
    <property type="entry name" value="MurD-like peptide ligases, peptide-binding domain"/>
    <property type="match status" value="1"/>
</dbReference>
<dbReference type="Pfam" id="PF01225">
    <property type="entry name" value="Mur_ligase"/>
    <property type="match status" value="1"/>
</dbReference>
<dbReference type="SUPFAM" id="SSF51984">
    <property type="entry name" value="MurCD N-terminal domain"/>
    <property type="match status" value="1"/>
</dbReference>
<keyword evidence="12 14" id="KW-0961">Cell wall biogenesis/degradation</keyword>
<dbReference type="NCBIfam" id="TIGR01082">
    <property type="entry name" value="murC"/>
    <property type="match status" value="1"/>
</dbReference>
<dbReference type="PANTHER" id="PTHR43445:SF3">
    <property type="entry name" value="UDP-N-ACETYLMURAMATE--L-ALANINE LIGASE"/>
    <property type="match status" value="1"/>
</dbReference>
<keyword evidence="6 14" id="KW-0132">Cell division</keyword>
<feature type="domain" description="Mur ligase N-terminal catalytic" evidence="15">
    <location>
        <begin position="8"/>
        <end position="105"/>
    </location>
</feature>
<comment type="catalytic activity">
    <reaction evidence="13 14">
        <text>UDP-N-acetyl-alpha-D-muramate + L-alanine + ATP = UDP-N-acetyl-alpha-D-muramoyl-L-alanine + ADP + phosphate + H(+)</text>
        <dbReference type="Rhea" id="RHEA:23372"/>
        <dbReference type="ChEBI" id="CHEBI:15378"/>
        <dbReference type="ChEBI" id="CHEBI:30616"/>
        <dbReference type="ChEBI" id="CHEBI:43474"/>
        <dbReference type="ChEBI" id="CHEBI:57972"/>
        <dbReference type="ChEBI" id="CHEBI:70757"/>
        <dbReference type="ChEBI" id="CHEBI:83898"/>
        <dbReference type="ChEBI" id="CHEBI:456216"/>
        <dbReference type="EC" id="6.3.2.8"/>
    </reaction>
</comment>
<dbReference type="OrthoDB" id="9804126at2"/>
<dbReference type="Gene3D" id="3.90.190.20">
    <property type="entry name" value="Mur ligase, C-terminal domain"/>
    <property type="match status" value="1"/>
</dbReference>
<keyword evidence="8 14" id="KW-0067">ATP-binding</keyword>
<dbReference type="HAMAP" id="MF_00046">
    <property type="entry name" value="MurC"/>
    <property type="match status" value="1"/>
</dbReference>
<evidence type="ECO:0000256" key="9">
    <source>
        <dbReference type="ARBA" id="ARBA00022960"/>
    </source>
</evidence>
<gene>
    <name evidence="14" type="primary">murC</name>
    <name evidence="18" type="ORF">A6M21_10460</name>
</gene>
<comment type="subcellular location">
    <subcellularLocation>
        <location evidence="1 14">Cytoplasm</location>
    </subcellularLocation>
</comment>
<evidence type="ECO:0000313" key="18">
    <source>
        <dbReference type="EMBL" id="OAT81808.1"/>
    </source>
</evidence>
<proteinExistence type="inferred from homology"/>
<evidence type="ECO:0000256" key="14">
    <source>
        <dbReference type="HAMAP-Rule" id="MF_00046"/>
    </source>
</evidence>
<evidence type="ECO:0000259" key="15">
    <source>
        <dbReference type="Pfam" id="PF01225"/>
    </source>
</evidence>
<feature type="domain" description="Mur ligase central" evidence="17">
    <location>
        <begin position="110"/>
        <end position="289"/>
    </location>
</feature>
<dbReference type="GO" id="GO:0051301">
    <property type="term" value="P:cell division"/>
    <property type="evidence" value="ECO:0007669"/>
    <property type="project" value="UniProtKB-KW"/>
</dbReference>
<dbReference type="PANTHER" id="PTHR43445">
    <property type="entry name" value="UDP-N-ACETYLMURAMATE--L-ALANINE LIGASE-RELATED"/>
    <property type="match status" value="1"/>
</dbReference>
<reference evidence="18 19" key="1">
    <citation type="submission" date="2016-04" db="EMBL/GenBank/DDBJ databases">
        <authorList>
            <person name="Evans L.H."/>
            <person name="Alamgir A."/>
            <person name="Owens N."/>
            <person name="Weber N.D."/>
            <person name="Virtaneva K."/>
            <person name="Barbian K."/>
            <person name="Babar A."/>
            <person name="Rosenke K."/>
        </authorList>
    </citation>
    <scope>NUCLEOTIDE SEQUENCE [LARGE SCALE GENOMIC DNA]</scope>
    <source>
        <strain evidence="18 19">LMa1</strain>
    </source>
</reference>
<dbReference type="SUPFAM" id="SSF53623">
    <property type="entry name" value="MurD-like peptide ligases, catalytic domain"/>
    <property type="match status" value="1"/>
</dbReference>
<keyword evidence="10 14" id="KW-0573">Peptidoglycan synthesis</keyword>
<accession>A0A1B7LEX7</accession>
<evidence type="ECO:0000256" key="11">
    <source>
        <dbReference type="ARBA" id="ARBA00023306"/>
    </source>
</evidence>
<dbReference type="InterPro" id="IPR050061">
    <property type="entry name" value="MurCDEF_pg_biosynth"/>
</dbReference>
<dbReference type="GO" id="GO:0008360">
    <property type="term" value="P:regulation of cell shape"/>
    <property type="evidence" value="ECO:0007669"/>
    <property type="project" value="UniProtKB-KW"/>
</dbReference>
<keyword evidence="7 14" id="KW-0547">Nucleotide-binding</keyword>
<keyword evidence="19" id="KW-1185">Reference proteome</keyword>
<evidence type="ECO:0000256" key="3">
    <source>
        <dbReference type="ARBA" id="ARBA00012211"/>
    </source>
</evidence>
<keyword evidence="4 14" id="KW-0963">Cytoplasm</keyword>
<protein>
    <recommendedName>
        <fullName evidence="3 14">UDP-N-acetylmuramate--L-alanine ligase</fullName>
        <ecNumber evidence="3 14">6.3.2.8</ecNumber>
    </recommendedName>
    <alternativeName>
        <fullName evidence="14">UDP-N-acetylmuramoyl-L-alanine synthetase</fullName>
    </alternativeName>
</protein>
<dbReference type="GO" id="GO:0009252">
    <property type="term" value="P:peptidoglycan biosynthetic process"/>
    <property type="evidence" value="ECO:0007669"/>
    <property type="project" value="UniProtKB-UniRule"/>
</dbReference>
<comment type="function">
    <text evidence="14">Cell wall formation.</text>
</comment>
<dbReference type="UniPathway" id="UPA00219"/>
<dbReference type="GO" id="GO:0008763">
    <property type="term" value="F:UDP-N-acetylmuramate-L-alanine ligase activity"/>
    <property type="evidence" value="ECO:0007669"/>
    <property type="project" value="UniProtKB-UniRule"/>
</dbReference>
<feature type="domain" description="Mur ligase C-terminal" evidence="16">
    <location>
        <begin position="312"/>
        <end position="442"/>
    </location>
</feature>
<evidence type="ECO:0000256" key="7">
    <source>
        <dbReference type="ARBA" id="ARBA00022741"/>
    </source>
</evidence>
<dbReference type="Proteomes" id="UP000078532">
    <property type="component" value="Unassembled WGS sequence"/>
</dbReference>
<dbReference type="Gene3D" id="3.40.50.720">
    <property type="entry name" value="NAD(P)-binding Rossmann-like Domain"/>
    <property type="match status" value="1"/>
</dbReference>
<keyword evidence="9 14" id="KW-0133">Cell shape</keyword>
<dbReference type="InterPro" id="IPR036615">
    <property type="entry name" value="Mur_ligase_C_dom_sf"/>
</dbReference>
<evidence type="ECO:0000256" key="13">
    <source>
        <dbReference type="ARBA" id="ARBA00047833"/>
    </source>
</evidence>
<dbReference type="InterPro" id="IPR004101">
    <property type="entry name" value="Mur_ligase_C"/>
</dbReference>
<comment type="similarity">
    <text evidence="14">Belongs to the MurCDEF family.</text>
</comment>
<dbReference type="EC" id="6.3.2.8" evidence="3 14"/>
<comment type="caution">
    <text evidence="18">The sequence shown here is derived from an EMBL/GenBank/DDBJ whole genome shotgun (WGS) entry which is preliminary data.</text>
</comment>
<dbReference type="GO" id="GO:0071555">
    <property type="term" value="P:cell wall organization"/>
    <property type="evidence" value="ECO:0007669"/>
    <property type="project" value="UniProtKB-KW"/>
</dbReference>
<evidence type="ECO:0000256" key="12">
    <source>
        <dbReference type="ARBA" id="ARBA00023316"/>
    </source>
</evidence>
<sequence>MQAIPEQVHFVGIGGTGMSGLAKILLELGHRVSGSDLNATEITRRLETMGAICYVGHAAGNINGARMLVVSTAIKNGNPELEAAQVKHLPVIHRSDLLAWLMHRQKGIAVAGAHGKTTTTSMLSLVLEKNGLDPTIVIGGELNDIGGNAKLGRGEYLVAEADESDGSFLKLSPLAVIVTNVEDDHLDHYGSVEQIKKAFRQFLDKVPPGGLAVVCLDDPGVQKVVAGFSGPLCTYGLAAANADYTLGEMIFEGHHSSGEVFYRGRSLGRLALQVPGRHNLLNALAVVAMSRWLGLEFSQITGALKDFRGAGRRFQLLGEARGIQVYDDYAHHPSEIKATLAAARLMHPGRLVAVFQPHRYTRTALLKERFGDAFSQADLVIVNEIYSAGETPIEGVSAQLIIDAIERHDGRRVVYFPTRREIVDYLAENMQPGDLVLTMGAGNIWTVGTDLVRRLREKTV</sequence>
<evidence type="ECO:0000256" key="1">
    <source>
        <dbReference type="ARBA" id="ARBA00004496"/>
    </source>
</evidence>
<comment type="pathway">
    <text evidence="2 14">Cell wall biogenesis; peptidoglycan biosynthesis.</text>
</comment>
<dbReference type="AlphaFoldDB" id="A0A1B7LEX7"/>
<dbReference type="GO" id="GO:0005524">
    <property type="term" value="F:ATP binding"/>
    <property type="evidence" value="ECO:0007669"/>
    <property type="project" value="UniProtKB-UniRule"/>
</dbReference>
<evidence type="ECO:0000256" key="10">
    <source>
        <dbReference type="ARBA" id="ARBA00022984"/>
    </source>
</evidence>
<evidence type="ECO:0000256" key="8">
    <source>
        <dbReference type="ARBA" id="ARBA00022840"/>
    </source>
</evidence>
<keyword evidence="5 14" id="KW-0436">Ligase</keyword>
<dbReference type="InterPro" id="IPR005758">
    <property type="entry name" value="UDP-N-AcMur_Ala_ligase_MurC"/>
</dbReference>
<evidence type="ECO:0000256" key="4">
    <source>
        <dbReference type="ARBA" id="ARBA00022490"/>
    </source>
</evidence>